<accession>E3NJY6</accession>
<sequence length="221" mass="24635">MSSQQDLILNWADQVLIARLQATAFVTGAGGVGKSKIIAEIKKKYAGACLVTALMAKVACAIGGKTLHSAFKIPIAGVISGILEERQLDGITILTIDEVALLDMYLINQIDQILRKAKKTEQPFGGLITVLFVDFLQLPPINTSTNQKEELKYIFDSHIWKNIVTFVLTKNMRTNEDPTYGDVLLRWREGEMIGEEQSFLKERSISSRLNTCKDYEIVAKK</sequence>
<keyword evidence="1" id="KW-0347">Helicase</keyword>
<comment type="similarity">
    <text evidence="1">Belongs to the helicase family.</text>
</comment>
<comment type="catalytic activity">
    <reaction evidence="1">
        <text>ATP + H2O = ADP + phosphate + H(+)</text>
        <dbReference type="Rhea" id="RHEA:13065"/>
        <dbReference type="ChEBI" id="CHEBI:15377"/>
        <dbReference type="ChEBI" id="CHEBI:15378"/>
        <dbReference type="ChEBI" id="CHEBI:30616"/>
        <dbReference type="ChEBI" id="CHEBI:43474"/>
        <dbReference type="ChEBI" id="CHEBI:456216"/>
        <dbReference type="EC" id="5.6.2.3"/>
    </reaction>
</comment>
<dbReference type="Proteomes" id="UP000008281">
    <property type="component" value="Unassembled WGS sequence"/>
</dbReference>
<name>E3NJY6_CAERE</name>
<dbReference type="GO" id="GO:0043139">
    <property type="term" value="F:5'-3' DNA helicase activity"/>
    <property type="evidence" value="ECO:0007669"/>
    <property type="project" value="UniProtKB-EC"/>
</dbReference>
<gene>
    <name evidence="3" type="ORF">CRE_09855</name>
</gene>
<dbReference type="EMBL" id="DS268769">
    <property type="protein sequence ID" value="EFP01545.1"/>
    <property type="molecule type" value="Genomic_DNA"/>
</dbReference>
<dbReference type="SUPFAM" id="SSF52540">
    <property type="entry name" value="P-loop containing nucleoside triphosphate hydrolases"/>
    <property type="match status" value="1"/>
</dbReference>
<dbReference type="eggNOG" id="KOG0987">
    <property type="taxonomic scope" value="Eukaryota"/>
</dbReference>
<keyword evidence="1" id="KW-0547">Nucleotide-binding</keyword>
<dbReference type="OrthoDB" id="10032644at2759"/>
<dbReference type="InterPro" id="IPR027417">
    <property type="entry name" value="P-loop_NTPase"/>
</dbReference>
<dbReference type="GO" id="GO:0005524">
    <property type="term" value="F:ATP binding"/>
    <property type="evidence" value="ECO:0007669"/>
    <property type="project" value="UniProtKB-KW"/>
</dbReference>
<dbReference type="Gene3D" id="3.40.50.300">
    <property type="entry name" value="P-loop containing nucleotide triphosphate hydrolases"/>
    <property type="match status" value="1"/>
</dbReference>
<evidence type="ECO:0000313" key="4">
    <source>
        <dbReference type="Proteomes" id="UP000008281"/>
    </source>
</evidence>
<comment type="cofactor">
    <cofactor evidence="1">
        <name>Mg(2+)</name>
        <dbReference type="ChEBI" id="CHEBI:18420"/>
    </cofactor>
</comment>
<evidence type="ECO:0000256" key="1">
    <source>
        <dbReference type="RuleBase" id="RU363044"/>
    </source>
</evidence>
<dbReference type="GO" id="GO:0006281">
    <property type="term" value="P:DNA repair"/>
    <property type="evidence" value="ECO:0007669"/>
    <property type="project" value="UniProtKB-KW"/>
</dbReference>
<dbReference type="InParanoid" id="E3NJY6"/>
<organism evidence="4">
    <name type="scientific">Caenorhabditis remanei</name>
    <name type="common">Caenorhabditis vulgaris</name>
    <dbReference type="NCBI Taxonomy" id="31234"/>
    <lineage>
        <taxon>Eukaryota</taxon>
        <taxon>Metazoa</taxon>
        <taxon>Ecdysozoa</taxon>
        <taxon>Nematoda</taxon>
        <taxon>Chromadorea</taxon>
        <taxon>Rhabditida</taxon>
        <taxon>Rhabditina</taxon>
        <taxon>Rhabditomorpha</taxon>
        <taxon>Rhabditoidea</taxon>
        <taxon>Rhabditidae</taxon>
        <taxon>Peloderinae</taxon>
        <taxon>Caenorhabditis</taxon>
    </lineage>
</organism>
<dbReference type="GO" id="GO:0006310">
    <property type="term" value="P:DNA recombination"/>
    <property type="evidence" value="ECO:0007669"/>
    <property type="project" value="UniProtKB-KW"/>
</dbReference>
<keyword evidence="1" id="KW-0378">Hydrolase</keyword>
<keyword evidence="1" id="KW-0234">DNA repair</keyword>
<dbReference type="InterPro" id="IPR010285">
    <property type="entry name" value="DNA_helicase_pif1-like_DEAD"/>
</dbReference>
<dbReference type="GO" id="GO:0016887">
    <property type="term" value="F:ATP hydrolysis activity"/>
    <property type="evidence" value="ECO:0007669"/>
    <property type="project" value="RHEA"/>
</dbReference>
<dbReference type="STRING" id="31234.E3NJY6"/>
<evidence type="ECO:0000313" key="3">
    <source>
        <dbReference type="EMBL" id="EFP01545.1"/>
    </source>
</evidence>
<protein>
    <recommendedName>
        <fullName evidence="1">ATP-dependent DNA helicase</fullName>
        <ecNumber evidence="1">5.6.2.3</ecNumber>
    </recommendedName>
</protein>
<dbReference type="EC" id="5.6.2.3" evidence="1"/>
<dbReference type="HOGENOM" id="CLU_1251676_0_0_1"/>
<dbReference type="OMA" id="HVFICAP"/>
<dbReference type="InterPro" id="IPR051055">
    <property type="entry name" value="PIF1_helicase"/>
</dbReference>
<keyword evidence="1" id="KW-0067">ATP-binding</keyword>
<dbReference type="PANTHER" id="PTHR47642">
    <property type="entry name" value="ATP-DEPENDENT DNA HELICASE"/>
    <property type="match status" value="1"/>
</dbReference>
<feature type="domain" description="DNA helicase Pif1-like DEAD-box helicase" evidence="2">
    <location>
        <begin position="2"/>
        <end position="177"/>
    </location>
</feature>
<reference evidence="3" key="1">
    <citation type="submission" date="2007-07" db="EMBL/GenBank/DDBJ databases">
        <title>PCAP assembly of the Caenorhabditis remanei genome.</title>
        <authorList>
            <consortium name="The Caenorhabditis remanei Sequencing Consortium"/>
            <person name="Wilson R.K."/>
        </authorList>
    </citation>
    <scope>NUCLEOTIDE SEQUENCE [LARGE SCALE GENOMIC DNA]</scope>
    <source>
        <strain evidence="3">PB4641</strain>
    </source>
</reference>
<dbReference type="AlphaFoldDB" id="E3NJY6"/>
<keyword evidence="1" id="KW-0233">DNA recombination</keyword>
<evidence type="ECO:0000259" key="2">
    <source>
        <dbReference type="Pfam" id="PF05970"/>
    </source>
</evidence>
<keyword evidence="1" id="KW-0227">DNA damage</keyword>
<keyword evidence="4" id="KW-1185">Reference proteome</keyword>
<proteinExistence type="inferred from homology"/>
<dbReference type="Pfam" id="PF05970">
    <property type="entry name" value="PIF1"/>
    <property type="match status" value="1"/>
</dbReference>
<dbReference type="GO" id="GO:0000723">
    <property type="term" value="P:telomere maintenance"/>
    <property type="evidence" value="ECO:0007669"/>
    <property type="project" value="InterPro"/>
</dbReference>